<keyword evidence="3" id="KW-0645">Protease</keyword>
<feature type="transmembrane region" description="Helical" evidence="1">
    <location>
        <begin position="252"/>
        <end position="273"/>
    </location>
</feature>
<feature type="transmembrane region" description="Helical" evidence="1">
    <location>
        <begin position="24"/>
        <end position="46"/>
    </location>
</feature>
<dbReference type="Proteomes" id="UP000199114">
    <property type="component" value="Unassembled WGS sequence"/>
</dbReference>
<feature type="transmembrane region" description="Helical" evidence="1">
    <location>
        <begin position="166"/>
        <end position="184"/>
    </location>
</feature>
<protein>
    <submittedName>
        <fullName evidence="3">CAAX protease self-immunity</fullName>
    </submittedName>
</protein>
<keyword evidence="1" id="KW-0472">Membrane</keyword>
<feature type="transmembrane region" description="Helical" evidence="1">
    <location>
        <begin position="226"/>
        <end position="246"/>
    </location>
</feature>
<feature type="transmembrane region" description="Helical" evidence="1">
    <location>
        <begin position="196"/>
        <end position="219"/>
    </location>
</feature>
<dbReference type="GO" id="GO:0004175">
    <property type="term" value="F:endopeptidase activity"/>
    <property type="evidence" value="ECO:0007669"/>
    <property type="project" value="UniProtKB-ARBA"/>
</dbReference>
<feature type="domain" description="CAAX prenyl protease 2/Lysostaphin resistance protein A-like" evidence="2">
    <location>
        <begin position="150"/>
        <end position="261"/>
    </location>
</feature>
<keyword evidence="4" id="KW-1185">Reference proteome</keyword>
<feature type="transmembrane region" description="Helical" evidence="1">
    <location>
        <begin position="137"/>
        <end position="159"/>
    </location>
</feature>
<name>A0A1H9FW98_9EURY</name>
<dbReference type="STRING" id="1186196.SAMN04489841_1686"/>
<dbReference type="Pfam" id="PF02517">
    <property type="entry name" value="Rce1-like"/>
    <property type="match status" value="1"/>
</dbReference>
<keyword evidence="1" id="KW-0812">Transmembrane</keyword>
<sequence>MDTHAHENRESDGASSLGITGRRFGVLFAVGFLGIIALAATTPSQLETLPEAPDVPTAILVAAALVQSSILLAIAVLVGLYTAPRLGLRSHLLERVSAGTPIGSRLRAELPIAAGLGAAAGVAIVLAEAVFAPAAPAGAGGSDATVGAVLASVPVRFLYGGLTEELLLRWGVMSLVAFGLWRTVGRGTDAPSARLMATAVVVAAVVFGIGHLPAAASLYGGLSADVVAWIVAGNAIGGLAFGWLFWQRSLEAAMIGHVFAHVVFVALSLVIVVV</sequence>
<reference evidence="4" key="1">
    <citation type="submission" date="2016-10" db="EMBL/GenBank/DDBJ databases">
        <authorList>
            <person name="Varghese N."/>
            <person name="Submissions S."/>
        </authorList>
    </citation>
    <scope>NUCLEOTIDE SEQUENCE [LARGE SCALE GENOMIC DNA]</scope>
    <source>
        <strain evidence="4">DSM 25055</strain>
    </source>
</reference>
<organism evidence="3 4">
    <name type="scientific">Natrinema salaciae</name>
    <dbReference type="NCBI Taxonomy" id="1186196"/>
    <lineage>
        <taxon>Archaea</taxon>
        <taxon>Methanobacteriati</taxon>
        <taxon>Methanobacteriota</taxon>
        <taxon>Stenosarchaea group</taxon>
        <taxon>Halobacteria</taxon>
        <taxon>Halobacteriales</taxon>
        <taxon>Natrialbaceae</taxon>
        <taxon>Natrinema</taxon>
    </lineage>
</organism>
<evidence type="ECO:0000259" key="2">
    <source>
        <dbReference type="Pfam" id="PF02517"/>
    </source>
</evidence>
<accession>A0A1H9FW98</accession>
<evidence type="ECO:0000256" key="1">
    <source>
        <dbReference type="SAM" id="Phobius"/>
    </source>
</evidence>
<dbReference type="InterPro" id="IPR003675">
    <property type="entry name" value="Rce1/LyrA-like_dom"/>
</dbReference>
<feature type="transmembrane region" description="Helical" evidence="1">
    <location>
        <begin position="58"/>
        <end position="83"/>
    </location>
</feature>
<evidence type="ECO:0000313" key="4">
    <source>
        <dbReference type="Proteomes" id="UP000199114"/>
    </source>
</evidence>
<dbReference type="GO" id="GO:0080120">
    <property type="term" value="P:CAAX-box protein maturation"/>
    <property type="evidence" value="ECO:0007669"/>
    <property type="project" value="UniProtKB-ARBA"/>
</dbReference>
<gene>
    <name evidence="3" type="ORF">SAMN04489841_1686</name>
</gene>
<dbReference type="EMBL" id="FOFD01000002">
    <property type="protein sequence ID" value="SEQ41738.1"/>
    <property type="molecule type" value="Genomic_DNA"/>
</dbReference>
<evidence type="ECO:0000313" key="3">
    <source>
        <dbReference type="EMBL" id="SEQ41738.1"/>
    </source>
</evidence>
<feature type="transmembrane region" description="Helical" evidence="1">
    <location>
        <begin position="110"/>
        <end position="131"/>
    </location>
</feature>
<dbReference type="OrthoDB" id="205137at2157"/>
<proteinExistence type="predicted"/>
<dbReference type="RefSeq" id="WP_090616294.1">
    <property type="nucleotide sequence ID" value="NZ_FOFD01000002.1"/>
</dbReference>
<keyword evidence="3" id="KW-0378">Hydrolase</keyword>
<dbReference type="GO" id="GO:0006508">
    <property type="term" value="P:proteolysis"/>
    <property type="evidence" value="ECO:0007669"/>
    <property type="project" value="UniProtKB-KW"/>
</dbReference>
<dbReference type="AlphaFoldDB" id="A0A1H9FW98"/>
<keyword evidence="1" id="KW-1133">Transmembrane helix</keyword>